<feature type="transmembrane region" description="Helical" evidence="1">
    <location>
        <begin position="118"/>
        <end position="141"/>
    </location>
</feature>
<dbReference type="AlphaFoldDB" id="A0A0F4YJV7"/>
<comment type="caution">
    <text evidence="2">The sequence shown here is derived from an EMBL/GenBank/DDBJ whole genome shotgun (WGS) entry which is preliminary data.</text>
</comment>
<evidence type="ECO:0000313" key="3">
    <source>
        <dbReference type="Proteomes" id="UP000053958"/>
    </source>
</evidence>
<proteinExistence type="predicted"/>
<keyword evidence="1" id="KW-0812">Transmembrane</keyword>
<feature type="transmembrane region" description="Helical" evidence="1">
    <location>
        <begin position="33"/>
        <end position="51"/>
    </location>
</feature>
<gene>
    <name evidence="2" type="ORF">T310_8181</name>
</gene>
<sequence length="244" mass="26114">MGDRSSVSSLSHPSYASDEQESAYLARARALHWIRFSIALIILGAATAVVGCEGAPLHHYKDTVSFEKLWLPLWPLNLDVRQTNALLACGVVIMFQALIYIVVALIPSPHPRTRLLNFIASTIAVAGLVTAIVGIAFSVYLPSATYPTGFTSGETIHSWTCKWQSLQGINATTVDGQALTAPAGFSRDCVETRAGFILLGLLIGLEVLMGAAAAAGWLLEQSVTRQRKVGGVELAQVEVTVKKP</sequence>
<dbReference type="OrthoDB" id="3890746at2759"/>
<reference evidence="2 3" key="1">
    <citation type="submission" date="2015-04" db="EMBL/GenBank/DDBJ databases">
        <authorList>
            <person name="Heijne W.H."/>
            <person name="Fedorova N.D."/>
            <person name="Nierman W.C."/>
            <person name="Vollebregt A.W."/>
            <person name="Zhao Z."/>
            <person name="Wu L."/>
            <person name="Kumar M."/>
            <person name="Stam H."/>
            <person name="van den Berg M.A."/>
            <person name="Pel H.J."/>
        </authorList>
    </citation>
    <scope>NUCLEOTIDE SEQUENCE [LARGE SCALE GENOMIC DNA]</scope>
    <source>
        <strain evidence="2 3">CBS 393.64</strain>
    </source>
</reference>
<keyword evidence="1" id="KW-1133">Transmembrane helix</keyword>
<evidence type="ECO:0000256" key="1">
    <source>
        <dbReference type="SAM" id="Phobius"/>
    </source>
</evidence>
<feature type="transmembrane region" description="Helical" evidence="1">
    <location>
        <begin position="85"/>
        <end position="106"/>
    </location>
</feature>
<dbReference type="RefSeq" id="XP_013324490.1">
    <property type="nucleotide sequence ID" value="XM_013469036.1"/>
</dbReference>
<evidence type="ECO:0000313" key="2">
    <source>
        <dbReference type="EMBL" id="KKA17878.1"/>
    </source>
</evidence>
<protein>
    <submittedName>
        <fullName evidence="2">Uncharacterized protein</fullName>
    </submittedName>
</protein>
<dbReference type="Proteomes" id="UP000053958">
    <property type="component" value="Unassembled WGS sequence"/>
</dbReference>
<dbReference type="EMBL" id="LASV01000535">
    <property type="protein sequence ID" value="KKA17878.1"/>
    <property type="molecule type" value="Genomic_DNA"/>
</dbReference>
<organism evidence="2 3">
    <name type="scientific">Rasamsonia emersonii (strain ATCC 16479 / CBS 393.64 / IMI 116815)</name>
    <dbReference type="NCBI Taxonomy" id="1408163"/>
    <lineage>
        <taxon>Eukaryota</taxon>
        <taxon>Fungi</taxon>
        <taxon>Dikarya</taxon>
        <taxon>Ascomycota</taxon>
        <taxon>Pezizomycotina</taxon>
        <taxon>Eurotiomycetes</taxon>
        <taxon>Eurotiomycetidae</taxon>
        <taxon>Eurotiales</taxon>
        <taxon>Trichocomaceae</taxon>
        <taxon>Rasamsonia</taxon>
    </lineage>
</organism>
<accession>A0A0F4YJV7</accession>
<keyword evidence="3" id="KW-1185">Reference proteome</keyword>
<feature type="transmembrane region" description="Helical" evidence="1">
    <location>
        <begin position="196"/>
        <end position="219"/>
    </location>
</feature>
<name>A0A0F4YJV7_RASE3</name>
<keyword evidence="1" id="KW-0472">Membrane</keyword>
<dbReference type="GeneID" id="25320441"/>